<protein>
    <submittedName>
        <fullName evidence="2">Uncharacterized protein</fullName>
    </submittedName>
</protein>
<proteinExistence type="predicted"/>
<name>A0AAW0C6P2_9AGAR</name>
<dbReference type="AlphaFoldDB" id="A0AAW0C6P2"/>
<reference evidence="2 4" key="1">
    <citation type="journal article" date="2024" name="J Genomics">
        <title>Draft genome sequencing and assembly of Favolaschia claudopus CIRM-BRFM 2984 isolated from oak limbs.</title>
        <authorList>
            <person name="Navarro D."/>
            <person name="Drula E."/>
            <person name="Chaduli D."/>
            <person name="Cazenave R."/>
            <person name="Ahrendt S."/>
            <person name="Wang J."/>
            <person name="Lipzen A."/>
            <person name="Daum C."/>
            <person name="Barry K."/>
            <person name="Grigoriev I.V."/>
            <person name="Favel A."/>
            <person name="Rosso M.N."/>
            <person name="Martin F."/>
        </authorList>
    </citation>
    <scope>NUCLEOTIDE SEQUENCE [LARGE SCALE GENOMIC DNA]</scope>
    <source>
        <strain evidence="2 4">CIRM-BRFM 2984</strain>
    </source>
</reference>
<keyword evidence="4" id="KW-1185">Reference proteome</keyword>
<dbReference type="Proteomes" id="UP001362999">
    <property type="component" value="Unassembled WGS sequence"/>
</dbReference>
<evidence type="ECO:0000313" key="4">
    <source>
        <dbReference type="Proteomes" id="UP001362999"/>
    </source>
</evidence>
<feature type="non-terminal residue" evidence="2">
    <location>
        <position position="58"/>
    </location>
</feature>
<dbReference type="EMBL" id="JAWWNJ010000021">
    <property type="protein sequence ID" value="KAK7034202.1"/>
    <property type="molecule type" value="Genomic_DNA"/>
</dbReference>
<evidence type="ECO:0000313" key="1">
    <source>
        <dbReference type="EMBL" id="KAK6991700.1"/>
    </source>
</evidence>
<dbReference type="EMBL" id="JAWWNJ010000116">
    <property type="protein sequence ID" value="KAK6991700.1"/>
    <property type="molecule type" value="Genomic_DNA"/>
</dbReference>
<sequence length="58" mass="6486">QPNLRGANLPNTMSKKKQRGRCAICVHSYCLKRHDCPGRGKRDLCACGHPPLTRATRI</sequence>
<organism evidence="2 4">
    <name type="scientific">Favolaschia claudopus</name>
    <dbReference type="NCBI Taxonomy" id="2862362"/>
    <lineage>
        <taxon>Eukaryota</taxon>
        <taxon>Fungi</taxon>
        <taxon>Dikarya</taxon>
        <taxon>Basidiomycota</taxon>
        <taxon>Agaricomycotina</taxon>
        <taxon>Agaricomycetes</taxon>
        <taxon>Agaricomycetidae</taxon>
        <taxon>Agaricales</taxon>
        <taxon>Marasmiineae</taxon>
        <taxon>Mycenaceae</taxon>
        <taxon>Favolaschia</taxon>
    </lineage>
</organism>
<comment type="caution">
    <text evidence="2">The sequence shown here is derived from an EMBL/GenBank/DDBJ whole genome shotgun (WGS) entry which is preliminary data.</text>
</comment>
<accession>A0AAW0C6P2</accession>
<gene>
    <name evidence="3" type="ORF">R3P38DRAFT_2374573</name>
    <name evidence="1" type="ORF">R3P38DRAFT_2398935</name>
    <name evidence="2" type="ORF">R3P38DRAFT_2432346</name>
</gene>
<dbReference type="EMBL" id="JAWWNJ010000018">
    <property type="protein sequence ID" value="KAK7037045.1"/>
    <property type="molecule type" value="Genomic_DNA"/>
</dbReference>
<evidence type="ECO:0000313" key="2">
    <source>
        <dbReference type="EMBL" id="KAK7034202.1"/>
    </source>
</evidence>
<evidence type="ECO:0000313" key="3">
    <source>
        <dbReference type="EMBL" id="KAK7037045.1"/>
    </source>
</evidence>
<feature type="non-terminal residue" evidence="2">
    <location>
        <position position="1"/>
    </location>
</feature>